<dbReference type="EMBL" id="FMSV02000493">
    <property type="protein sequence ID" value="SEH06466.1"/>
    <property type="molecule type" value="Genomic_DNA"/>
</dbReference>
<keyword evidence="2" id="KW-1185">Reference proteome</keyword>
<protein>
    <submittedName>
        <fullName evidence="1">Uncharacterized protein</fullName>
    </submittedName>
</protein>
<dbReference type="AlphaFoldDB" id="A0A1H6FBF8"/>
<dbReference type="RefSeq" id="WP_177428450.1">
    <property type="nucleotide sequence ID" value="NZ_FMSV02000493.1"/>
</dbReference>
<dbReference type="Proteomes" id="UP000236724">
    <property type="component" value="Unassembled WGS sequence"/>
</dbReference>
<gene>
    <name evidence="1" type="ORF">MBHS_02328</name>
</gene>
<sequence>MKNGFFLHVTFSAKKVGKTSRGKAEQEWLLRKDADGLKIIKERQTVYKRKHQNKDE</sequence>
<evidence type="ECO:0000313" key="1">
    <source>
        <dbReference type="EMBL" id="SEH06466.1"/>
    </source>
</evidence>
<reference evidence="1 2" key="1">
    <citation type="submission" date="2016-10" db="EMBL/GenBank/DDBJ databases">
        <authorList>
            <person name="de Groot N.N."/>
        </authorList>
    </citation>
    <scope>NUCLEOTIDE SEQUENCE [LARGE SCALE GENOMIC DNA]</scope>
    <source>
        <strain evidence="1">MBHS1</strain>
    </source>
</reference>
<organism evidence="1 2">
    <name type="scientific">Candidatus Venteria ishoeyi</name>
    <dbReference type="NCBI Taxonomy" id="1899563"/>
    <lineage>
        <taxon>Bacteria</taxon>
        <taxon>Pseudomonadati</taxon>
        <taxon>Pseudomonadota</taxon>
        <taxon>Gammaproteobacteria</taxon>
        <taxon>Thiotrichales</taxon>
        <taxon>Thiotrichaceae</taxon>
        <taxon>Venteria</taxon>
    </lineage>
</organism>
<name>A0A1H6FBF8_9GAMM</name>
<proteinExistence type="predicted"/>
<accession>A0A1H6FBF8</accession>
<evidence type="ECO:0000313" key="2">
    <source>
        <dbReference type="Proteomes" id="UP000236724"/>
    </source>
</evidence>